<evidence type="ECO:0000313" key="2">
    <source>
        <dbReference type="EMBL" id="KAK6180676.1"/>
    </source>
</evidence>
<comment type="caution">
    <text evidence="2">The sequence shown here is derived from an EMBL/GenBank/DDBJ whole genome shotgun (WGS) entry which is preliminary data.</text>
</comment>
<dbReference type="Proteomes" id="UP001347796">
    <property type="component" value="Unassembled WGS sequence"/>
</dbReference>
<gene>
    <name evidence="2" type="ORF">SNE40_008681</name>
</gene>
<keyword evidence="3" id="KW-1185">Reference proteome</keyword>
<proteinExistence type="predicted"/>
<evidence type="ECO:0000313" key="3">
    <source>
        <dbReference type="Proteomes" id="UP001347796"/>
    </source>
</evidence>
<name>A0AAN8JMN5_PATCE</name>
<organism evidence="2 3">
    <name type="scientific">Patella caerulea</name>
    <name type="common">Rayed Mediterranean limpet</name>
    <dbReference type="NCBI Taxonomy" id="87958"/>
    <lineage>
        <taxon>Eukaryota</taxon>
        <taxon>Metazoa</taxon>
        <taxon>Spiralia</taxon>
        <taxon>Lophotrochozoa</taxon>
        <taxon>Mollusca</taxon>
        <taxon>Gastropoda</taxon>
        <taxon>Patellogastropoda</taxon>
        <taxon>Patelloidea</taxon>
        <taxon>Patellidae</taxon>
        <taxon>Patella</taxon>
    </lineage>
</organism>
<sequence>MEPSASDTLEIRVVRNDGGVAHQVETDRASSDTSVSHVDGEVSVPNNASQLLIHTPIYAVRHNDGVEYAAEIRLTLRTSIGHGQRPEDGVRATLTAQPTGDEERRIGCGQRSEDGTGVTPTAPPHVDESVQKICQTLTSTTKEKLMQIGLTEPELDIIRRFTPQLQRHYKHMVNIENLSDDLETYQPGFYFVSNKNPEREDGMLHCTALIVREGEPRYFYFDSLGNVPVKLRGRVEWSQLNLQQQNVNTCAFHCLYVFDMWTKWSTLSDLPQEPDLEEPDLPEFINGLYTPTKKPNLSIKGSYFKQGDSSSEHSSTPEKGDSSSGNPEQGGSSSEHSCTPAKGASCSDDSCYPKQDESQPNFDHDEKVMSHYRMELLPHLQQFINAANVWVTLHPDL</sequence>
<protein>
    <submittedName>
        <fullName evidence="2">Uncharacterized protein</fullName>
    </submittedName>
</protein>
<feature type="compositionally biased region" description="Basic and acidic residues" evidence="1">
    <location>
        <begin position="354"/>
        <end position="363"/>
    </location>
</feature>
<feature type="compositionally biased region" description="Basic and acidic residues" evidence="1">
    <location>
        <begin position="101"/>
        <end position="114"/>
    </location>
</feature>
<feature type="compositionally biased region" description="Polar residues" evidence="1">
    <location>
        <begin position="322"/>
        <end position="337"/>
    </location>
</feature>
<dbReference type="EMBL" id="JAZGQO010000007">
    <property type="protein sequence ID" value="KAK6180676.1"/>
    <property type="molecule type" value="Genomic_DNA"/>
</dbReference>
<feature type="region of interest" description="Disordered" evidence="1">
    <location>
        <begin position="96"/>
        <end position="125"/>
    </location>
</feature>
<evidence type="ECO:0000256" key="1">
    <source>
        <dbReference type="SAM" id="MobiDB-lite"/>
    </source>
</evidence>
<reference evidence="2 3" key="1">
    <citation type="submission" date="2024-01" db="EMBL/GenBank/DDBJ databases">
        <title>The genome of the rayed Mediterranean limpet Patella caerulea (Linnaeus, 1758).</title>
        <authorList>
            <person name="Anh-Thu Weber A."/>
            <person name="Halstead-Nussloch G."/>
        </authorList>
    </citation>
    <scope>NUCLEOTIDE SEQUENCE [LARGE SCALE GENOMIC DNA]</scope>
    <source>
        <strain evidence="2">AATW-2023a</strain>
        <tissue evidence="2">Whole specimen</tissue>
    </source>
</reference>
<dbReference type="AlphaFoldDB" id="A0AAN8JMN5"/>
<dbReference type="SUPFAM" id="SSF54001">
    <property type="entry name" value="Cysteine proteinases"/>
    <property type="match status" value="1"/>
</dbReference>
<feature type="region of interest" description="Disordered" evidence="1">
    <location>
        <begin position="300"/>
        <end position="363"/>
    </location>
</feature>
<accession>A0AAN8JMN5</accession>
<dbReference type="InterPro" id="IPR038765">
    <property type="entry name" value="Papain-like_cys_pep_sf"/>
</dbReference>